<feature type="compositionally biased region" description="Basic and acidic residues" evidence="1">
    <location>
        <begin position="1"/>
        <end position="20"/>
    </location>
</feature>
<gene>
    <name evidence="2" type="ORF">GCM10009575_035420</name>
</gene>
<proteinExistence type="predicted"/>
<reference evidence="2 3" key="1">
    <citation type="journal article" date="2019" name="Int. J. Syst. Evol. Microbiol.">
        <title>The Global Catalogue of Microorganisms (GCM) 10K type strain sequencing project: providing services to taxonomists for standard genome sequencing and annotation.</title>
        <authorList>
            <consortium name="The Broad Institute Genomics Platform"/>
            <consortium name="The Broad Institute Genome Sequencing Center for Infectious Disease"/>
            <person name="Wu L."/>
            <person name="Ma J."/>
        </authorList>
    </citation>
    <scope>NUCLEOTIDE SEQUENCE [LARGE SCALE GENOMIC DNA]</scope>
    <source>
        <strain evidence="2 3">JCM 11444</strain>
    </source>
</reference>
<organism evidence="2 3">
    <name type="scientific">Streptomyces rhizosphaericus</name>
    <dbReference type="NCBI Taxonomy" id="114699"/>
    <lineage>
        <taxon>Bacteria</taxon>
        <taxon>Bacillati</taxon>
        <taxon>Actinomycetota</taxon>
        <taxon>Actinomycetes</taxon>
        <taxon>Kitasatosporales</taxon>
        <taxon>Streptomycetaceae</taxon>
        <taxon>Streptomyces</taxon>
        <taxon>Streptomyces violaceusniger group</taxon>
    </lineage>
</organism>
<evidence type="ECO:0000256" key="1">
    <source>
        <dbReference type="SAM" id="MobiDB-lite"/>
    </source>
</evidence>
<dbReference type="Proteomes" id="UP001500418">
    <property type="component" value="Unassembled WGS sequence"/>
</dbReference>
<feature type="region of interest" description="Disordered" evidence="1">
    <location>
        <begin position="1"/>
        <end position="53"/>
    </location>
</feature>
<comment type="caution">
    <text evidence="2">The sequence shown here is derived from an EMBL/GenBank/DDBJ whole genome shotgun (WGS) entry which is preliminary data.</text>
</comment>
<protein>
    <submittedName>
        <fullName evidence="2">Uncharacterized protein</fullName>
    </submittedName>
</protein>
<accession>A0ABN1PNQ8</accession>
<name>A0ABN1PNQ8_9ACTN</name>
<dbReference type="EMBL" id="BAAAID010000020">
    <property type="protein sequence ID" value="GAA0930949.1"/>
    <property type="molecule type" value="Genomic_DNA"/>
</dbReference>
<sequence>MVLTPRPEEDHRRAAGDSVRHQVVSGPTLLERTSPTNEDHPAGLNSRAGPLGSFESRTAIRPQAAITWATSTQLLPEPPLYDDLYQASSGASSEAVM</sequence>
<evidence type="ECO:0000313" key="2">
    <source>
        <dbReference type="EMBL" id="GAA0930949.1"/>
    </source>
</evidence>
<keyword evidence="3" id="KW-1185">Reference proteome</keyword>
<evidence type="ECO:0000313" key="3">
    <source>
        <dbReference type="Proteomes" id="UP001500418"/>
    </source>
</evidence>